<dbReference type="InterPro" id="IPR005849">
    <property type="entry name" value="GalP_Utransf_N"/>
</dbReference>
<dbReference type="PANTHER" id="PTHR42763:SF2">
    <property type="entry name" value="ADP-GLUCOSE PHOSPHORYLASE"/>
    <property type="match status" value="1"/>
</dbReference>
<evidence type="ECO:0000256" key="1">
    <source>
        <dbReference type="ARBA" id="ARBA00022679"/>
    </source>
</evidence>
<keyword evidence="3" id="KW-0119">Carbohydrate metabolism</keyword>
<dbReference type="PANTHER" id="PTHR42763">
    <property type="entry name" value="ADP-GLUCOSE PHOSPHORYLASE"/>
    <property type="match status" value="1"/>
</dbReference>
<dbReference type="EMBL" id="JBBWWQ010000002">
    <property type="protein sequence ID" value="KAK8953853.1"/>
    <property type="molecule type" value="Genomic_DNA"/>
</dbReference>
<comment type="cofactor">
    <cofactor evidence="5">
        <name>Zn(2+)</name>
        <dbReference type="ChEBI" id="CHEBI:29105"/>
    </cofactor>
    <text evidence="5">Binds 1 zinc ion per subunit.</text>
</comment>
<evidence type="ECO:0000313" key="7">
    <source>
        <dbReference type="EMBL" id="KAK8953853.1"/>
    </source>
</evidence>
<reference evidence="7 8" key="1">
    <citation type="journal article" date="2022" name="Nat. Plants">
        <title>Genomes of leafy and leafless Platanthera orchids illuminate the evolution of mycoheterotrophy.</title>
        <authorList>
            <person name="Li M.H."/>
            <person name="Liu K.W."/>
            <person name="Li Z."/>
            <person name="Lu H.C."/>
            <person name="Ye Q.L."/>
            <person name="Zhang D."/>
            <person name="Wang J.Y."/>
            <person name="Li Y.F."/>
            <person name="Zhong Z.M."/>
            <person name="Liu X."/>
            <person name="Yu X."/>
            <person name="Liu D.K."/>
            <person name="Tu X.D."/>
            <person name="Liu B."/>
            <person name="Hao Y."/>
            <person name="Liao X.Y."/>
            <person name="Jiang Y.T."/>
            <person name="Sun W.H."/>
            <person name="Chen J."/>
            <person name="Chen Y.Q."/>
            <person name="Ai Y."/>
            <person name="Zhai J.W."/>
            <person name="Wu S.S."/>
            <person name="Zhou Z."/>
            <person name="Hsiao Y.Y."/>
            <person name="Wu W.L."/>
            <person name="Chen Y.Y."/>
            <person name="Lin Y.F."/>
            <person name="Hsu J.L."/>
            <person name="Li C.Y."/>
            <person name="Wang Z.W."/>
            <person name="Zhao X."/>
            <person name="Zhong W.Y."/>
            <person name="Ma X.K."/>
            <person name="Ma L."/>
            <person name="Huang J."/>
            <person name="Chen G.Z."/>
            <person name="Huang M.Z."/>
            <person name="Huang L."/>
            <person name="Peng D.H."/>
            <person name="Luo Y.B."/>
            <person name="Zou S.Q."/>
            <person name="Chen S.P."/>
            <person name="Lan S."/>
            <person name="Tsai W.C."/>
            <person name="Van de Peer Y."/>
            <person name="Liu Z.J."/>
        </authorList>
    </citation>
    <scope>NUCLEOTIDE SEQUENCE [LARGE SCALE GENOMIC DNA]</scope>
    <source>
        <strain evidence="7">Lor287</strain>
    </source>
</reference>
<keyword evidence="5" id="KW-0479">Metal-binding</keyword>
<feature type="domain" description="Galactose-1-phosphate uridyl transferase N-terminal" evidence="6">
    <location>
        <begin position="20"/>
        <end position="193"/>
    </location>
</feature>
<dbReference type="Gene3D" id="3.30.428.10">
    <property type="entry name" value="HIT-like"/>
    <property type="match status" value="2"/>
</dbReference>
<sequence length="376" mass="41855">MSASSPTSPRLPQIREDTVFNRLVIFSPARSRRPSDFKFHPPDGAPNNNPNPPSCPFCLGRERECAPEIFRIPPGTDDWKIRVIENLYPALRRDLEGSQVGDRGEAGCDEGRRAVIGFGFHDVVIETPFHSIHLPDLSAAEIGEVVLSYRERVRQLSNHGSIEYVQVFKNYGASAGASMTHSHAQMIALPLVPPTVSARLDSMKEVFDKSGKCGICEAQSANILINESGHFFAVVPFAASFPFEVWIIPREHTPYFHDLDEQKAVDFGGLLKLILLKLSKQLNDPPYNYMIHSSPFHLPASHLPCAHWFIQIVPQLNAVGGFELGSGCYINPIFPEDAAEILSYEEEDASGVGEPFCNKRFPEIYIDGTKNWLPQS</sequence>
<feature type="binding site" evidence="5">
    <location>
        <position position="55"/>
    </location>
    <ligand>
        <name>Zn(2+)</name>
        <dbReference type="ChEBI" id="CHEBI:29105"/>
    </ligand>
</feature>
<feature type="binding site" evidence="5">
    <location>
        <position position="181"/>
    </location>
    <ligand>
        <name>Zn(2+)</name>
        <dbReference type="ChEBI" id="CHEBI:29105"/>
    </ligand>
</feature>
<keyword evidence="1" id="KW-0808">Transferase</keyword>
<keyword evidence="8" id="KW-1185">Reference proteome</keyword>
<dbReference type="SUPFAM" id="SSF54197">
    <property type="entry name" value="HIT-like"/>
    <property type="match status" value="2"/>
</dbReference>
<protein>
    <submittedName>
        <fullName evidence="7">Galactose-1-phosphate uridyltransferase</fullName>
    </submittedName>
</protein>
<dbReference type="Proteomes" id="UP001418222">
    <property type="component" value="Unassembled WGS sequence"/>
</dbReference>
<feature type="binding site" evidence="5">
    <location>
        <position position="130"/>
    </location>
    <ligand>
        <name>Zn(2+)</name>
        <dbReference type="ChEBI" id="CHEBI:29105"/>
    </ligand>
</feature>
<name>A0AAP0BZM0_9ASPA</name>
<dbReference type="GO" id="GO:0008108">
    <property type="term" value="F:UDP-glucose:hexose-1-phosphate uridylyltransferase activity"/>
    <property type="evidence" value="ECO:0007669"/>
    <property type="project" value="InterPro"/>
</dbReference>
<dbReference type="InterPro" id="IPR001937">
    <property type="entry name" value="GalP_UDPtransf1"/>
</dbReference>
<dbReference type="GO" id="GO:0006012">
    <property type="term" value="P:galactose metabolic process"/>
    <property type="evidence" value="ECO:0007669"/>
    <property type="project" value="InterPro"/>
</dbReference>
<feature type="active site" description="Tele-UMP-histidine intermediate" evidence="4">
    <location>
        <position position="183"/>
    </location>
</feature>
<keyword evidence="5" id="KW-0862">Zinc</keyword>
<evidence type="ECO:0000313" key="8">
    <source>
        <dbReference type="Proteomes" id="UP001418222"/>
    </source>
</evidence>
<evidence type="ECO:0000256" key="3">
    <source>
        <dbReference type="ARBA" id="ARBA00023277"/>
    </source>
</evidence>
<dbReference type="GO" id="GO:0008270">
    <property type="term" value="F:zinc ion binding"/>
    <property type="evidence" value="ECO:0007669"/>
    <property type="project" value="InterPro"/>
</dbReference>
<proteinExistence type="predicted"/>
<feature type="binding site" evidence="5">
    <location>
        <position position="58"/>
    </location>
    <ligand>
        <name>Zn(2+)</name>
        <dbReference type="ChEBI" id="CHEBI:29105"/>
    </ligand>
</feature>
<evidence type="ECO:0000256" key="5">
    <source>
        <dbReference type="PIRSR" id="PIRSR000808-3"/>
    </source>
</evidence>
<dbReference type="Pfam" id="PF01087">
    <property type="entry name" value="GalP_UDP_transf"/>
    <property type="match status" value="1"/>
</dbReference>
<accession>A0AAP0BZM0</accession>
<dbReference type="AlphaFoldDB" id="A0AAP0BZM0"/>
<comment type="caution">
    <text evidence="7">The sequence shown here is derived from an EMBL/GenBank/DDBJ whole genome shotgun (WGS) entry which is preliminary data.</text>
</comment>
<evidence type="ECO:0000256" key="4">
    <source>
        <dbReference type="PIRSR" id="PIRSR000808-1"/>
    </source>
</evidence>
<organism evidence="7 8">
    <name type="scientific">Platanthera zijinensis</name>
    <dbReference type="NCBI Taxonomy" id="2320716"/>
    <lineage>
        <taxon>Eukaryota</taxon>
        <taxon>Viridiplantae</taxon>
        <taxon>Streptophyta</taxon>
        <taxon>Embryophyta</taxon>
        <taxon>Tracheophyta</taxon>
        <taxon>Spermatophyta</taxon>
        <taxon>Magnoliopsida</taxon>
        <taxon>Liliopsida</taxon>
        <taxon>Asparagales</taxon>
        <taxon>Orchidaceae</taxon>
        <taxon>Orchidoideae</taxon>
        <taxon>Orchideae</taxon>
        <taxon>Orchidinae</taxon>
        <taxon>Platanthera</taxon>
    </lineage>
</organism>
<keyword evidence="2" id="KW-0548">Nucleotidyltransferase</keyword>
<dbReference type="InterPro" id="IPR053177">
    <property type="entry name" value="ADP-glucose_phosphorylase"/>
</dbReference>
<dbReference type="InterPro" id="IPR036265">
    <property type="entry name" value="HIT-like_sf"/>
</dbReference>
<dbReference type="PIRSF" id="PIRSF000808">
    <property type="entry name" value="GalT"/>
    <property type="match status" value="1"/>
</dbReference>
<evidence type="ECO:0000259" key="6">
    <source>
        <dbReference type="Pfam" id="PF01087"/>
    </source>
</evidence>
<gene>
    <name evidence="7" type="ORF">KSP39_PZI002853</name>
</gene>
<evidence type="ECO:0000256" key="2">
    <source>
        <dbReference type="ARBA" id="ARBA00022695"/>
    </source>
</evidence>